<gene>
    <name evidence="1" type="ORF">ISP19_05750</name>
    <name evidence="2" type="ORF">ISP19_05925</name>
</gene>
<dbReference type="EMBL" id="JADIKE010000030">
    <property type="protein sequence ID" value="MBM7124914.1"/>
    <property type="molecule type" value="Genomic_DNA"/>
</dbReference>
<evidence type="ECO:0000313" key="3">
    <source>
        <dbReference type="Proteomes" id="UP001430149"/>
    </source>
</evidence>
<keyword evidence="3" id="KW-1185">Reference proteome</keyword>
<sequence>MFHSPQRAGIKLAMQAIEDVLNSRSTLTSDPIGEHRGRVPLSLMQYNGLSAALYFLRQYVDTLAPPRGG</sequence>
<name>A0ABS2K1W9_9GAMM</name>
<evidence type="ECO:0000313" key="2">
    <source>
        <dbReference type="EMBL" id="MBM7124914.1"/>
    </source>
</evidence>
<proteinExistence type="predicted"/>
<evidence type="ECO:0008006" key="4">
    <source>
        <dbReference type="Google" id="ProtNLM"/>
    </source>
</evidence>
<evidence type="ECO:0000313" key="1">
    <source>
        <dbReference type="EMBL" id="MBM7124879.1"/>
    </source>
</evidence>
<reference evidence="1" key="1">
    <citation type="submission" date="2020-10" db="EMBL/GenBank/DDBJ databases">
        <title>Phylogeny of dyella-like bacteria.</title>
        <authorList>
            <person name="Fu J."/>
        </authorList>
    </citation>
    <scope>NUCLEOTIDE SEQUENCE</scope>
    <source>
        <strain evidence="1">DHOC52</strain>
    </source>
</reference>
<comment type="caution">
    <text evidence="1">The sequence shown here is derived from an EMBL/GenBank/DDBJ whole genome shotgun (WGS) entry which is preliminary data.</text>
</comment>
<dbReference type="RefSeq" id="WP_204680410.1">
    <property type="nucleotide sequence ID" value="NZ_BSNR01000005.1"/>
</dbReference>
<dbReference type="Proteomes" id="UP001430149">
    <property type="component" value="Unassembled WGS sequence"/>
</dbReference>
<accession>A0ABS2K1W9</accession>
<organism evidence="1 3">
    <name type="scientific">Dyella flava</name>
    <dbReference type="NCBI Taxonomy" id="1920170"/>
    <lineage>
        <taxon>Bacteria</taxon>
        <taxon>Pseudomonadati</taxon>
        <taxon>Pseudomonadota</taxon>
        <taxon>Gammaproteobacteria</taxon>
        <taxon>Lysobacterales</taxon>
        <taxon>Rhodanobacteraceae</taxon>
        <taxon>Dyella</taxon>
    </lineage>
</organism>
<protein>
    <recommendedName>
        <fullName evidence="4">Antitoxin Xre/MbcA/ParS-like toxin-binding domain-containing protein</fullName>
    </recommendedName>
</protein>
<dbReference type="EMBL" id="JADIKE010000030">
    <property type="protein sequence ID" value="MBM7124879.1"/>
    <property type="molecule type" value="Genomic_DNA"/>
</dbReference>